<accession>A0AAI9U3M4</accession>
<organism evidence="1 2">
    <name type="scientific">Colletotrichum melonis</name>
    <dbReference type="NCBI Taxonomy" id="1209925"/>
    <lineage>
        <taxon>Eukaryota</taxon>
        <taxon>Fungi</taxon>
        <taxon>Dikarya</taxon>
        <taxon>Ascomycota</taxon>
        <taxon>Pezizomycotina</taxon>
        <taxon>Sordariomycetes</taxon>
        <taxon>Hypocreomycetidae</taxon>
        <taxon>Glomerellales</taxon>
        <taxon>Glomerellaceae</taxon>
        <taxon>Colletotrichum</taxon>
        <taxon>Colletotrichum acutatum species complex</taxon>
    </lineage>
</organism>
<reference evidence="1 2" key="1">
    <citation type="submission" date="2016-10" db="EMBL/GenBank/DDBJ databases">
        <title>The genome sequence of Colletotrichum fioriniae PJ7.</title>
        <authorList>
            <person name="Baroncelli R."/>
        </authorList>
    </citation>
    <scope>NUCLEOTIDE SEQUENCE [LARGE SCALE GENOMIC DNA]</scope>
    <source>
        <strain evidence="1">Col 31</strain>
    </source>
</reference>
<proteinExistence type="predicted"/>
<evidence type="ECO:0000313" key="1">
    <source>
        <dbReference type="EMBL" id="KAK1449695.1"/>
    </source>
</evidence>
<dbReference type="Proteomes" id="UP001239795">
    <property type="component" value="Unassembled WGS sequence"/>
</dbReference>
<evidence type="ECO:0000313" key="2">
    <source>
        <dbReference type="Proteomes" id="UP001239795"/>
    </source>
</evidence>
<sequence length="81" mass="9018">MRLLSHLVRRVKGKMQDLKELVNMPFLLRIHDMSSISCGTFTVATSTLWLDPGRDEPGRASGSRLELRPQTLIGKVSSSHG</sequence>
<name>A0AAI9U3M4_9PEZI</name>
<dbReference type="AlphaFoldDB" id="A0AAI9U3M4"/>
<keyword evidence="2" id="KW-1185">Reference proteome</keyword>
<dbReference type="EMBL" id="MLGG01000057">
    <property type="protein sequence ID" value="KAK1449695.1"/>
    <property type="molecule type" value="Genomic_DNA"/>
</dbReference>
<protein>
    <submittedName>
        <fullName evidence="1">Uncharacterized protein</fullName>
    </submittedName>
</protein>
<gene>
    <name evidence="1" type="ORF">CMEL01_07031</name>
</gene>
<comment type="caution">
    <text evidence="1">The sequence shown here is derived from an EMBL/GenBank/DDBJ whole genome shotgun (WGS) entry which is preliminary data.</text>
</comment>